<proteinExistence type="predicted"/>
<keyword evidence="2" id="KW-0238">DNA-binding</keyword>
<dbReference type="SMART" id="SM00419">
    <property type="entry name" value="HTH_CRP"/>
    <property type="match status" value="1"/>
</dbReference>
<evidence type="ECO:0000259" key="4">
    <source>
        <dbReference type="PROSITE" id="PS51063"/>
    </source>
</evidence>
<evidence type="ECO:0000256" key="3">
    <source>
        <dbReference type="ARBA" id="ARBA00023163"/>
    </source>
</evidence>
<reference evidence="5" key="1">
    <citation type="submission" date="2020-10" db="EMBL/GenBank/DDBJ databases">
        <authorList>
            <person name="Castelo-Branco R."/>
            <person name="Eusebio N."/>
            <person name="Adriana R."/>
            <person name="Vieira A."/>
            <person name="Brugerolle De Fraissinette N."/>
            <person name="Rezende De Castro R."/>
            <person name="Schneider M.P."/>
            <person name="Vasconcelos V."/>
            <person name="Leao P.N."/>
        </authorList>
    </citation>
    <scope>NUCLEOTIDE SEQUENCE</scope>
    <source>
        <strain evidence="5">LEGE 11467</strain>
    </source>
</reference>
<dbReference type="SUPFAM" id="SSF51206">
    <property type="entry name" value="cAMP-binding domain-like"/>
    <property type="match status" value="1"/>
</dbReference>
<keyword evidence="1" id="KW-0805">Transcription regulation</keyword>
<organism evidence="5 6">
    <name type="scientific">Zarconia navalis LEGE 11467</name>
    <dbReference type="NCBI Taxonomy" id="1828826"/>
    <lineage>
        <taxon>Bacteria</taxon>
        <taxon>Bacillati</taxon>
        <taxon>Cyanobacteriota</taxon>
        <taxon>Cyanophyceae</taxon>
        <taxon>Oscillatoriophycideae</taxon>
        <taxon>Oscillatoriales</taxon>
        <taxon>Oscillatoriales incertae sedis</taxon>
        <taxon>Zarconia</taxon>
        <taxon>Zarconia navalis</taxon>
    </lineage>
</organism>
<dbReference type="InterPro" id="IPR018490">
    <property type="entry name" value="cNMP-bd_dom_sf"/>
</dbReference>
<sequence length="204" mass="23688">MLARDRFIPNTVELTSNGQRTWTNYERGDIIHLRNGGMWQVCRGWVQMSTFSIEGRERVLGWLGSSMWLGDGLHARPQYRAKALSDVKLVWYSSVEIEVSPHLRSSIVLQLSWRQRQLLELVAAIQRRRVEERLRHVLILLAQEMGQPVREGTRLGVRLTHLDLANVVGTCRVSATRILNQLKNQGLISWDRQRHLIIHDRTLL</sequence>
<dbReference type="PROSITE" id="PS51063">
    <property type="entry name" value="HTH_CRP_2"/>
    <property type="match status" value="1"/>
</dbReference>
<dbReference type="InterPro" id="IPR018335">
    <property type="entry name" value="Tscrpt_reg_HTH_Crp-type_CS"/>
</dbReference>
<gene>
    <name evidence="5" type="ORF">IQ235_15680</name>
</gene>
<evidence type="ECO:0000256" key="1">
    <source>
        <dbReference type="ARBA" id="ARBA00023015"/>
    </source>
</evidence>
<evidence type="ECO:0000313" key="6">
    <source>
        <dbReference type="Proteomes" id="UP000621799"/>
    </source>
</evidence>
<dbReference type="EMBL" id="JADEXN010000318">
    <property type="protein sequence ID" value="MBE9042219.1"/>
    <property type="molecule type" value="Genomic_DNA"/>
</dbReference>
<feature type="domain" description="HTH crp-type" evidence="4">
    <location>
        <begin position="128"/>
        <end position="202"/>
    </location>
</feature>
<dbReference type="GO" id="GO:0003677">
    <property type="term" value="F:DNA binding"/>
    <property type="evidence" value="ECO:0007669"/>
    <property type="project" value="UniProtKB-KW"/>
</dbReference>
<evidence type="ECO:0000256" key="2">
    <source>
        <dbReference type="ARBA" id="ARBA00023125"/>
    </source>
</evidence>
<dbReference type="SUPFAM" id="SSF46785">
    <property type="entry name" value="Winged helix' DNA-binding domain"/>
    <property type="match status" value="1"/>
</dbReference>
<dbReference type="InterPro" id="IPR036390">
    <property type="entry name" value="WH_DNA-bd_sf"/>
</dbReference>
<dbReference type="Proteomes" id="UP000621799">
    <property type="component" value="Unassembled WGS sequence"/>
</dbReference>
<evidence type="ECO:0000313" key="5">
    <source>
        <dbReference type="EMBL" id="MBE9042219.1"/>
    </source>
</evidence>
<name>A0A928Z9X9_9CYAN</name>
<protein>
    <submittedName>
        <fullName evidence="5">Crp/Fnr family transcriptional regulator</fullName>
    </submittedName>
</protein>
<dbReference type="InterPro" id="IPR012318">
    <property type="entry name" value="HTH_CRP"/>
</dbReference>
<comment type="caution">
    <text evidence="5">The sequence shown here is derived from an EMBL/GenBank/DDBJ whole genome shotgun (WGS) entry which is preliminary data.</text>
</comment>
<dbReference type="RefSeq" id="WP_264322393.1">
    <property type="nucleotide sequence ID" value="NZ_JADEXN010000318.1"/>
</dbReference>
<dbReference type="Pfam" id="PF13545">
    <property type="entry name" value="HTH_Crp_2"/>
    <property type="match status" value="1"/>
</dbReference>
<dbReference type="Gene3D" id="2.60.120.10">
    <property type="entry name" value="Jelly Rolls"/>
    <property type="match status" value="1"/>
</dbReference>
<dbReference type="GO" id="GO:0003700">
    <property type="term" value="F:DNA-binding transcription factor activity"/>
    <property type="evidence" value="ECO:0007669"/>
    <property type="project" value="InterPro"/>
</dbReference>
<dbReference type="PROSITE" id="PS00042">
    <property type="entry name" value="HTH_CRP_1"/>
    <property type="match status" value="1"/>
</dbReference>
<keyword evidence="6" id="KW-1185">Reference proteome</keyword>
<accession>A0A928Z9X9</accession>
<dbReference type="AlphaFoldDB" id="A0A928Z9X9"/>
<dbReference type="InterPro" id="IPR014710">
    <property type="entry name" value="RmlC-like_jellyroll"/>
</dbReference>
<keyword evidence="3" id="KW-0804">Transcription</keyword>